<dbReference type="RefSeq" id="WP_176255423.1">
    <property type="nucleotide sequence ID" value="NZ_BLTJ01000009.1"/>
</dbReference>
<accession>A0ABQ0B1G6</accession>
<protein>
    <submittedName>
        <fullName evidence="1">Uncharacterized protein</fullName>
    </submittedName>
</protein>
<dbReference type="EMBL" id="BAABXL010000001">
    <property type="protein sequence ID" value="GAA6270101.1"/>
    <property type="molecule type" value="Genomic_DNA"/>
</dbReference>
<name>A0ABQ0B1G6_9FIRM</name>
<organism evidence="1 2">
    <name type="scientific">Enterocloster alcoholdehydrogenati</name>
    <dbReference type="NCBI Taxonomy" id="2547410"/>
    <lineage>
        <taxon>Bacteria</taxon>
        <taxon>Bacillati</taxon>
        <taxon>Bacillota</taxon>
        <taxon>Clostridia</taxon>
        <taxon>Lachnospirales</taxon>
        <taxon>Lachnospiraceae</taxon>
        <taxon>Enterocloster</taxon>
    </lineage>
</organism>
<sequence>MQRGGSHTCKGLAVPSYTLCCTNLNTSTTHIRREHQAMGQSKMARKTAEIRLLIPESENP</sequence>
<keyword evidence="2" id="KW-1185">Reference proteome</keyword>
<proteinExistence type="predicted"/>
<comment type="caution">
    <text evidence="1">The sequence shown here is derived from an EMBL/GenBank/DDBJ whole genome shotgun (WGS) entry which is preliminary data.</text>
</comment>
<evidence type="ECO:0000313" key="2">
    <source>
        <dbReference type="Proteomes" id="UP001600894"/>
    </source>
</evidence>
<gene>
    <name evidence="1" type="ORF">F130042H8_31610</name>
</gene>
<evidence type="ECO:0000313" key="1">
    <source>
        <dbReference type="EMBL" id="GAA6270101.1"/>
    </source>
</evidence>
<reference evidence="1 2" key="1">
    <citation type="submission" date="2024-04" db="EMBL/GenBank/DDBJ databases">
        <title>Defined microbial consortia suppress multidrug-resistant proinflammatory Enterobacteriaceae via ecological control.</title>
        <authorList>
            <person name="Furuichi M."/>
            <person name="Kawaguchi T."/>
            <person name="Pust M."/>
            <person name="Yasuma K."/>
            <person name="Plichta D."/>
            <person name="Hasegawa N."/>
            <person name="Ohya T."/>
            <person name="Bhattarai S."/>
            <person name="Sasajima S."/>
            <person name="Aoto Y."/>
            <person name="Tuganbaev T."/>
            <person name="Yaginuma M."/>
            <person name="Ueda M."/>
            <person name="Okahashi N."/>
            <person name="Amafuji K."/>
            <person name="Kiridooshi Y."/>
            <person name="Sugita K."/>
            <person name="Strazar M."/>
            <person name="Skelly A."/>
            <person name="Suda W."/>
            <person name="Hattori M."/>
            <person name="Nakamoto N."/>
            <person name="Caballero S."/>
            <person name="Norman J."/>
            <person name="Olle B."/>
            <person name="Tanoue T."/>
            <person name="Arita M."/>
            <person name="Bucci V."/>
            <person name="Atarashi K."/>
            <person name="Xavier R."/>
            <person name="Honda K."/>
        </authorList>
    </citation>
    <scope>NUCLEOTIDE SEQUENCE [LARGE SCALE GENOMIC DNA]</scope>
    <source>
        <strain evidence="2">f13</strain>
    </source>
</reference>
<dbReference type="Proteomes" id="UP001600894">
    <property type="component" value="Unassembled WGS sequence"/>
</dbReference>